<dbReference type="EC" id="2.1.2.10" evidence="2 7"/>
<dbReference type="Gene3D" id="3.30.70.1400">
    <property type="entry name" value="Aminomethyltransferase beta-barrel domains"/>
    <property type="match status" value="1"/>
</dbReference>
<dbReference type="Gene3D" id="4.10.1250.10">
    <property type="entry name" value="Aminomethyltransferase fragment"/>
    <property type="match status" value="1"/>
</dbReference>
<dbReference type="SUPFAM" id="SSF103025">
    <property type="entry name" value="Folate-binding domain"/>
    <property type="match status" value="1"/>
</dbReference>
<dbReference type="OrthoDB" id="9774591at2"/>
<sequence>MSELKQTPLYPAYSKYGAKTIDFGGWDLPVQFTGIKHEHEITRTKAGLFDVSHMGEIIIKGRKSLDFLQKMVTNDVGKLTPNRAQYTLMCYEDGGTVDDFLIYMLDEDEYLLVVNAANTDKDYQWLVDHNDFEPTELVIQNISESLVQLAIQGPVAERILQSLTETDLADIRFFRFKDQVFFRGIEQPALVSRTGYTGEDGFEIYIDQKNGIDLWELILQEGKESGLAPIGLGARDTLRFEANLPLYGQEISKDISPIEAGLSFAVKVNKHADFIGKHVLKQQIENGTDRKLVGIEIIDKGIPRTGYEIYHNGQYAGFVTSGTQSPTLQKNIGLALINTDLAQVGTELVVQVRKRSAVAKVVQTPFYQRQK</sequence>
<dbReference type="InterPro" id="IPR006222">
    <property type="entry name" value="GCVT_N"/>
</dbReference>
<dbReference type="FunFam" id="4.10.1250.10:FF:000001">
    <property type="entry name" value="Aminomethyltransferase"/>
    <property type="match status" value="1"/>
</dbReference>
<evidence type="ECO:0000256" key="7">
    <source>
        <dbReference type="HAMAP-Rule" id="MF_00259"/>
    </source>
</evidence>
<dbReference type="AlphaFoldDB" id="A0A024QB09"/>
<evidence type="ECO:0000259" key="9">
    <source>
        <dbReference type="Pfam" id="PF01571"/>
    </source>
</evidence>
<dbReference type="GO" id="GO:0005829">
    <property type="term" value="C:cytosol"/>
    <property type="evidence" value="ECO:0007669"/>
    <property type="project" value="TreeGrafter"/>
</dbReference>
<dbReference type="STRING" id="1462526.BN990_01992"/>
<dbReference type="GO" id="GO:0004047">
    <property type="term" value="F:aminomethyltransferase activity"/>
    <property type="evidence" value="ECO:0007669"/>
    <property type="project" value="UniProtKB-UniRule"/>
</dbReference>
<dbReference type="GO" id="GO:0008168">
    <property type="term" value="F:methyltransferase activity"/>
    <property type="evidence" value="ECO:0007669"/>
    <property type="project" value="UniProtKB-KW"/>
</dbReference>
<feature type="domain" description="GCVT N-terminal" evidence="9">
    <location>
        <begin position="9"/>
        <end position="270"/>
    </location>
</feature>
<keyword evidence="4 7" id="KW-0808">Transferase</keyword>
<dbReference type="GO" id="GO:0008483">
    <property type="term" value="F:transaminase activity"/>
    <property type="evidence" value="ECO:0007669"/>
    <property type="project" value="UniProtKB-KW"/>
</dbReference>
<dbReference type="SUPFAM" id="SSF101790">
    <property type="entry name" value="Aminomethyltransferase beta-barrel domain"/>
    <property type="match status" value="1"/>
</dbReference>
<feature type="domain" description="Aminomethyltransferase C-terminal" evidence="10">
    <location>
        <begin position="290"/>
        <end position="367"/>
    </location>
</feature>
<dbReference type="InterPro" id="IPR006223">
    <property type="entry name" value="GcvT"/>
</dbReference>
<evidence type="ECO:0000256" key="2">
    <source>
        <dbReference type="ARBA" id="ARBA00012616"/>
    </source>
</evidence>
<dbReference type="PANTHER" id="PTHR43757:SF2">
    <property type="entry name" value="AMINOMETHYLTRANSFERASE, MITOCHONDRIAL"/>
    <property type="match status" value="1"/>
</dbReference>
<dbReference type="InterPro" id="IPR029043">
    <property type="entry name" value="GcvT/YgfZ_C"/>
</dbReference>
<reference evidence="11 12" key="1">
    <citation type="submission" date="2014-03" db="EMBL/GenBank/DDBJ databases">
        <authorList>
            <person name="Urmite Genomes U."/>
        </authorList>
    </citation>
    <scope>NUCLEOTIDE SEQUENCE [LARGE SCALE GENOMIC DNA]</scope>
    <source>
        <strain evidence="11 12">Vm-5</strain>
    </source>
</reference>
<comment type="catalytic activity">
    <reaction evidence="6 7">
        <text>N(6)-[(R)-S(8)-aminomethyldihydrolipoyl]-L-lysyl-[protein] + (6S)-5,6,7,8-tetrahydrofolate = N(6)-[(R)-dihydrolipoyl]-L-lysyl-[protein] + (6R)-5,10-methylene-5,6,7,8-tetrahydrofolate + NH4(+)</text>
        <dbReference type="Rhea" id="RHEA:16945"/>
        <dbReference type="Rhea" id="RHEA-COMP:10475"/>
        <dbReference type="Rhea" id="RHEA-COMP:10492"/>
        <dbReference type="ChEBI" id="CHEBI:15636"/>
        <dbReference type="ChEBI" id="CHEBI:28938"/>
        <dbReference type="ChEBI" id="CHEBI:57453"/>
        <dbReference type="ChEBI" id="CHEBI:83100"/>
        <dbReference type="ChEBI" id="CHEBI:83143"/>
        <dbReference type="EC" id="2.1.2.10"/>
    </reaction>
</comment>
<dbReference type="Gene3D" id="3.30.1360.120">
    <property type="entry name" value="Probable tRNA modification gtpase trme, domain 1"/>
    <property type="match status" value="1"/>
</dbReference>
<comment type="function">
    <text evidence="7">The glycine cleavage system catalyzes the degradation of glycine.</text>
</comment>
<dbReference type="InterPro" id="IPR027266">
    <property type="entry name" value="TrmE/GcvT-like"/>
</dbReference>
<feature type="binding site" evidence="8">
    <location>
        <position position="203"/>
    </location>
    <ligand>
        <name>substrate</name>
    </ligand>
</feature>
<evidence type="ECO:0000256" key="1">
    <source>
        <dbReference type="ARBA" id="ARBA00008609"/>
    </source>
</evidence>
<evidence type="ECO:0000256" key="6">
    <source>
        <dbReference type="ARBA" id="ARBA00047665"/>
    </source>
</evidence>
<gene>
    <name evidence="7 11" type="primary">gcvT</name>
    <name evidence="11" type="ORF">BN990_01992</name>
</gene>
<evidence type="ECO:0000313" key="12">
    <source>
        <dbReference type="Proteomes" id="UP000028875"/>
    </source>
</evidence>
<dbReference type="HAMAP" id="MF_00259">
    <property type="entry name" value="GcvT"/>
    <property type="match status" value="1"/>
</dbReference>
<dbReference type="FunFam" id="2.40.30.110:FF:000003">
    <property type="entry name" value="Aminomethyltransferase"/>
    <property type="match status" value="1"/>
</dbReference>
<dbReference type="Pfam" id="PF01571">
    <property type="entry name" value="GCV_T"/>
    <property type="match status" value="1"/>
</dbReference>
<dbReference type="NCBIfam" id="NF001567">
    <property type="entry name" value="PRK00389.1"/>
    <property type="match status" value="1"/>
</dbReference>
<keyword evidence="12" id="KW-1185">Reference proteome</keyword>
<evidence type="ECO:0000256" key="8">
    <source>
        <dbReference type="PIRSR" id="PIRSR006487-1"/>
    </source>
</evidence>
<dbReference type="NCBIfam" id="TIGR00528">
    <property type="entry name" value="gcvT"/>
    <property type="match status" value="1"/>
</dbReference>
<evidence type="ECO:0000256" key="4">
    <source>
        <dbReference type="ARBA" id="ARBA00022679"/>
    </source>
</evidence>
<dbReference type="GO" id="GO:0005960">
    <property type="term" value="C:glycine cleavage complex"/>
    <property type="evidence" value="ECO:0007669"/>
    <property type="project" value="InterPro"/>
</dbReference>
<dbReference type="eggNOG" id="COG0404">
    <property type="taxonomic scope" value="Bacteria"/>
</dbReference>
<dbReference type="GO" id="GO:0032259">
    <property type="term" value="P:methylation"/>
    <property type="evidence" value="ECO:0007669"/>
    <property type="project" value="UniProtKB-KW"/>
</dbReference>
<dbReference type="Proteomes" id="UP000028875">
    <property type="component" value="Unassembled WGS sequence"/>
</dbReference>
<dbReference type="FunFam" id="3.30.70.1400:FF:000001">
    <property type="entry name" value="Aminomethyltransferase"/>
    <property type="match status" value="1"/>
</dbReference>
<evidence type="ECO:0000259" key="10">
    <source>
        <dbReference type="Pfam" id="PF08669"/>
    </source>
</evidence>
<reference evidence="12" key="2">
    <citation type="submission" date="2014-05" db="EMBL/GenBank/DDBJ databases">
        <title>Draft genome sequence of Virgibacillus massiliensis Vm-5.</title>
        <authorList>
            <person name="Khelaifia S."/>
            <person name="Croce O."/>
            <person name="Lagier J.C."/>
            <person name="Raoult D."/>
        </authorList>
    </citation>
    <scope>NUCLEOTIDE SEQUENCE [LARGE SCALE GENOMIC DNA]</scope>
    <source>
        <strain evidence="12">Vm-5</strain>
    </source>
</reference>
<keyword evidence="3 7" id="KW-0032">Aminotransferase</keyword>
<dbReference type="InterPro" id="IPR028896">
    <property type="entry name" value="GcvT/YgfZ/DmdA"/>
</dbReference>
<dbReference type="Pfam" id="PF08669">
    <property type="entry name" value="GCV_T_C"/>
    <property type="match status" value="1"/>
</dbReference>
<dbReference type="InterPro" id="IPR022903">
    <property type="entry name" value="GcvT_bac"/>
</dbReference>
<accession>A0A024QB09</accession>
<comment type="caution">
    <text evidence="11">The sequence shown here is derived from an EMBL/GenBank/DDBJ whole genome shotgun (WGS) entry which is preliminary data.</text>
</comment>
<name>A0A024QB09_9BACI</name>
<dbReference type="EMBL" id="CCDP010000001">
    <property type="protein sequence ID" value="CDQ39679.1"/>
    <property type="molecule type" value="Genomic_DNA"/>
</dbReference>
<comment type="similarity">
    <text evidence="1 7">Belongs to the GcvT family.</text>
</comment>
<dbReference type="Gene3D" id="2.40.30.110">
    <property type="entry name" value="Aminomethyltransferase beta-barrel domains"/>
    <property type="match status" value="1"/>
</dbReference>
<dbReference type="GO" id="GO:0019464">
    <property type="term" value="P:glycine decarboxylation via glycine cleavage system"/>
    <property type="evidence" value="ECO:0007669"/>
    <property type="project" value="UniProtKB-UniRule"/>
</dbReference>
<organism evidence="11 12">
    <name type="scientific">Virgibacillus massiliensis</name>
    <dbReference type="NCBI Taxonomy" id="1462526"/>
    <lineage>
        <taxon>Bacteria</taxon>
        <taxon>Bacillati</taxon>
        <taxon>Bacillota</taxon>
        <taxon>Bacilli</taxon>
        <taxon>Bacillales</taxon>
        <taxon>Bacillaceae</taxon>
        <taxon>Virgibacillus</taxon>
    </lineage>
</organism>
<dbReference type="InterPro" id="IPR013977">
    <property type="entry name" value="GcvT_C"/>
</dbReference>
<proteinExistence type="inferred from homology"/>
<keyword evidence="11" id="KW-0489">Methyltransferase</keyword>
<comment type="subunit">
    <text evidence="7">The glycine cleavage system is composed of four proteins: P, T, L and H.</text>
</comment>
<dbReference type="RefSeq" id="WP_038243779.1">
    <property type="nucleotide sequence ID" value="NZ_BNER01000002.1"/>
</dbReference>
<evidence type="ECO:0000256" key="3">
    <source>
        <dbReference type="ARBA" id="ARBA00022576"/>
    </source>
</evidence>
<dbReference type="PIRSF" id="PIRSF006487">
    <property type="entry name" value="GcvT"/>
    <property type="match status" value="1"/>
</dbReference>
<dbReference type="PANTHER" id="PTHR43757">
    <property type="entry name" value="AMINOMETHYLTRANSFERASE"/>
    <property type="match status" value="1"/>
</dbReference>
<protein>
    <recommendedName>
        <fullName evidence="2 7">Aminomethyltransferase</fullName>
        <ecNumber evidence="2 7">2.1.2.10</ecNumber>
    </recommendedName>
    <alternativeName>
        <fullName evidence="5 7">Glycine cleavage system T protein</fullName>
    </alternativeName>
</protein>
<evidence type="ECO:0000313" key="11">
    <source>
        <dbReference type="EMBL" id="CDQ39679.1"/>
    </source>
</evidence>
<evidence type="ECO:0000256" key="5">
    <source>
        <dbReference type="ARBA" id="ARBA00031395"/>
    </source>
</evidence>